<feature type="domain" description="MATH" evidence="4">
    <location>
        <begin position="390"/>
        <end position="526"/>
    </location>
</feature>
<accession>A0AAV5FWB4</accession>
<reference evidence="5" key="1">
    <citation type="journal article" date="2018" name="DNA Res.">
        <title>Multiple hybrid de novo genome assembly of finger millet, an orphan allotetraploid crop.</title>
        <authorList>
            <person name="Hatakeyama M."/>
            <person name="Aluri S."/>
            <person name="Balachadran M.T."/>
            <person name="Sivarajan S.R."/>
            <person name="Patrignani A."/>
            <person name="Gruter S."/>
            <person name="Poveda L."/>
            <person name="Shimizu-Inatsugi R."/>
            <person name="Baeten J."/>
            <person name="Francoijs K.J."/>
            <person name="Nataraja K.N."/>
            <person name="Reddy Y.A.N."/>
            <person name="Phadnis S."/>
            <person name="Ravikumar R.L."/>
            <person name="Schlapbach R."/>
            <person name="Sreeman S.M."/>
            <person name="Shimizu K.K."/>
        </authorList>
    </citation>
    <scope>NUCLEOTIDE SEQUENCE</scope>
</reference>
<dbReference type="Pfam" id="PF00651">
    <property type="entry name" value="BTB"/>
    <property type="match status" value="2"/>
</dbReference>
<dbReference type="InterPro" id="IPR008974">
    <property type="entry name" value="TRAF-like"/>
</dbReference>
<feature type="domain" description="BTB" evidence="3">
    <location>
        <begin position="196"/>
        <end position="263"/>
    </location>
</feature>
<feature type="domain" description="MATH" evidence="4">
    <location>
        <begin position="14"/>
        <end position="161"/>
    </location>
</feature>
<dbReference type="PANTHER" id="PTHR26379">
    <property type="entry name" value="BTB/POZ AND MATH DOMAIN-CONTAINING PROTEIN 1"/>
    <property type="match status" value="1"/>
</dbReference>
<evidence type="ECO:0000313" key="6">
    <source>
        <dbReference type="Proteomes" id="UP001054889"/>
    </source>
</evidence>
<evidence type="ECO:0000259" key="3">
    <source>
        <dbReference type="PROSITE" id="PS50097"/>
    </source>
</evidence>
<sequence length="735" mass="80623">MGTSFSCNLTEASCAVHLFKINGYSATRAMGKSDTIPSKRLAVGGYEWEIHYTPSHDSEWHYWIAFKLVLLGAPRRSDVKAALRCRLMHRFSSVGSDGRRGQEYGYGMCFRDADGGDVDAQVSHAFKRTDESSGWARLRKRNVLEASGVIVDDSFTVECTITVMTELPADAATGLLPPCSGLNHHLGELLHKGTGADVTLVVSAESFAAHKAILASRSPVFMAEFFGHMKENRSQSVEIKDMDPAVFRAMLHFIYTDLIPELDHQEQDGINAMVQHLLAAADRYGIQRLKLICEEKLMYDDVSIDTVAMTLVLAEQHGCSRLKAQCVDLIAANLEAVMATKGFLYIDFSEGSRRAGAVREVPAAFGSASQYSASPSMGGVFSSNLTEAARFVHLFKINGYSATRAMGRADSLPSKRLDVGGYEWEVHYTPSLFNDGHYLIVFKLVLLNSPRWSNVKAALRCRLVSLPSANSNSNQQRRDANRFQGQTLHAFTQAKESSGWAVLCNRSALEASGAVKEDSFTVECTITVITEVADSTAPPNNDVRVLLPSSSGLHHHLGQLLQNGTGADVSFVVSGESFSAHKAILASRSPVFMAQFFGRMKEDRSERIEIRDMEPAVFRAMLHFIYTDSAPELAEQPDCTVVAQHLLAAADRYGIDKLKLVCEYKLLDGISVDTAATTLALAEQHNCLHLKAKCVEFIVANLDAVMATEGYRHLMASCPATMNDLLLIAVRGRNN</sequence>
<evidence type="ECO:0000259" key="4">
    <source>
        <dbReference type="PROSITE" id="PS50144"/>
    </source>
</evidence>
<dbReference type="SUPFAM" id="SSF49599">
    <property type="entry name" value="TRAF domain-like"/>
    <property type="match status" value="2"/>
</dbReference>
<comment type="pathway">
    <text evidence="1">Protein modification; protein ubiquitination.</text>
</comment>
<comment type="similarity">
    <text evidence="2">Belongs to the Tdpoz family.</text>
</comment>
<dbReference type="CDD" id="cd00121">
    <property type="entry name" value="MATH"/>
    <property type="match status" value="2"/>
</dbReference>
<protein>
    <submittedName>
        <fullName evidence="5">Uncharacterized protein</fullName>
    </submittedName>
</protein>
<proteinExistence type="inferred from homology"/>
<reference evidence="5" key="2">
    <citation type="submission" date="2021-12" db="EMBL/GenBank/DDBJ databases">
        <title>Resequencing data analysis of finger millet.</title>
        <authorList>
            <person name="Hatakeyama M."/>
            <person name="Aluri S."/>
            <person name="Balachadran M.T."/>
            <person name="Sivarajan S.R."/>
            <person name="Poveda L."/>
            <person name="Shimizu-Inatsugi R."/>
            <person name="Schlapbach R."/>
            <person name="Sreeman S.M."/>
            <person name="Shimizu K.K."/>
        </authorList>
    </citation>
    <scope>NUCLEOTIDE SEQUENCE</scope>
</reference>
<dbReference type="Gene3D" id="2.60.210.10">
    <property type="entry name" value="Apoptosis, Tumor Necrosis Factor Receptor Associated Protein 2, Chain A"/>
    <property type="match status" value="2"/>
</dbReference>
<comment type="caution">
    <text evidence="5">The sequence shown here is derived from an EMBL/GenBank/DDBJ whole genome shotgun (WGS) entry which is preliminary data.</text>
</comment>
<dbReference type="Proteomes" id="UP001054889">
    <property type="component" value="Unassembled WGS sequence"/>
</dbReference>
<dbReference type="Gene3D" id="6.10.250.3030">
    <property type="match status" value="1"/>
</dbReference>
<dbReference type="InterPro" id="IPR056423">
    <property type="entry name" value="BACK_BPM_SPOP"/>
</dbReference>
<dbReference type="AlphaFoldDB" id="A0AAV5FWB4"/>
<dbReference type="PANTHER" id="PTHR26379:SF191">
    <property type="entry name" value="OS06G0251200 PROTEIN"/>
    <property type="match status" value="1"/>
</dbReference>
<evidence type="ECO:0000313" key="5">
    <source>
        <dbReference type="EMBL" id="GJN39068.1"/>
    </source>
</evidence>
<feature type="domain" description="BTB" evidence="3">
    <location>
        <begin position="567"/>
        <end position="628"/>
    </location>
</feature>
<dbReference type="InterPro" id="IPR000210">
    <property type="entry name" value="BTB/POZ_dom"/>
</dbReference>
<dbReference type="EMBL" id="BQKI01000097">
    <property type="protein sequence ID" value="GJN39068.1"/>
    <property type="molecule type" value="Genomic_DNA"/>
</dbReference>
<evidence type="ECO:0000256" key="1">
    <source>
        <dbReference type="ARBA" id="ARBA00004906"/>
    </source>
</evidence>
<gene>
    <name evidence="5" type="primary">gb28162</name>
    <name evidence="5" type="ORF">PR202_gb28162</name>
</gene>
<organism evidence="5 6">
    <name type="scientific">Eleusine coracana subsp. coracana</name>
    <dbReference type="NCBI Taxonomy" id="191504"/>
    <lineage>
        <taxon>Eukaryota</taxon>
        <taxon>Viridiplantae</taxon>
        <taxon>Streptophyta</taxon>
        <taxon>Embryophyta</taxon>
        <taxon>Tracheophyta</taxon>
        <taxon>Spermatophyta</taxon>
        <taxon>Magnoliopsida</taxon>
        <taxon>Liliopsida</taxon>
        <taxon>Poales</taxon>
        <taxon>Poaceae</taxon>
        <taxon>PACMAD clade</taxon>
        <taxon>Chloridoideae</taxon>
        <taxon>Cynodonteae</taxon>
        <taxon>Eleusininae</taxon>
        <taxon>Eleusine</taxon>
    </lineage>
</organism>
<dbReference type="Pfam" id="PF24570">
    <property type="entry name" value="BACK_BPM_SPOP"/>
    <property type="match status" value="2"/>
</dbReference>
<dbReference type="SUPFAM" id="SSF54695">
    <property type="entry name" value="POZ domain"/>
    <property type="match status" value="2"/>
</dbReference>
<dbReference type="PROSITE" id="PS50097">
    <property type="entry name" value="BTB"/>
    <property type="match status" value="2"/>
</dbReference>
<name>A0AAV5FWB4_ELECO</name>
<dbReference type="CDD" id="cd18280">
    <property type="entry name" value="BTB_POZ_BPM_plant"/>
    <property type="match status" value="1"/>
</dbReference>
<keyword evidence="6" id="KW-1185">Reference proteome</keyword>
<dbReference type="Pfam" id="PF22486">
    <property type="entry name" value="MATH_2"/>
    <property type="match status" value="2"/>
</dbReference>
<dbReference type="InterPro" id="IPR002083">
    <property type="entry name" value="MATH/TRAF_dom"/>
</dbReference>
<dbReference type="InterPro" id="IPR011333">
    <property type="entry name" value="SKP1/BTB/POZ_sf"/>
</dbReference>
<dbReference type="PROSITE" id="PS50144">
    <property type="entry name" value="MATH"/>
    <property type="match status" value="2"/>
</dbReference>
<dbReference type="Gene3D" id="3.30.710.10">
    <property type="entry name" value="Potassium Channel Kv1.1, Chain A"/>
    <property type="match status" value="2"/>
</dbReference>
<evidence type="ECO:0000256" key="2">
    <source>
        <dbReference type="ARBA" id="ARBA00010846"/>
    </source>
</evidence>
<dbReference type="GO" id="GO:0016567">
    <property type="term" value="P:protein ubiquitination"/>
    <property type="evidence" value="ECO:0007669"/>
    <property type="project" value="InterPro"/>
</dbReference>
<dbReference type="SMART" id="SM00225">
    <property type="entry name" value="BTB"/>
    <property type="match status" value="2"/>
</dbReference>
<dbReference type="InterPro" id="IPR045005">
    <property type="entry name" value="BPM1-6"/>
</dbReference>
<dbReference type="Gene3D" id="1.25.40.420">
    <property type="match status" value="1"/>
</dbReference>